<dbReference type="AlphaFoldDB" id="A0A0U1KZ39"/>
<dbReference type="EC" id="1.4.1.1" evidence="3 6"/>
<evidence type="ECO:0000256" key="3">
    <source>
        <dbReference type="ARBA" id="ARBA00012897"/>
    </source>
</evidence>
<evidence type="ECO:0000256" key="5">
    <source>
        <dbReference type="ARBA" id="ARBA00023027"/>
    </source>
</evidence>
<comment type="catalytic activity">
    <reaction evidence="6">
        <text>L-alanine + NAD(+) + H2O = pyruvate + NH4(+) + NADH + H(+)</text>
        <dbReference type="Rhea" id="RHEA:18405"/>
        <dbReference type="ChEBI" id="CHEBI:15361"/>
        <dbReference type="ChEBI" id="CHEBI:15377"/>
        <dbReference type="ChEBI" id="CHEBI:15378"/>
        <dbReference type="ChEBI" id="CHEBI:28938"/>
        <dbReference type="ChEBI" id="CHEBI:57540"/>
        <dbReference type="ChEBI" id="CHEBI:57945"/>
        <dbReference type="ChEBI" id="CHEBI:57972"/>
        <dbReference type="EC" id="1.4.1.1"/>
    </reaction>
</comment>
<feature type="domain" description="Alanine dehydrogenase/pyridine nucleotide transhydrogenase NAD(H)-binding" evidence="10">
    <location>
        <begin position="148"/>
        <end position="297"/>
    </location>
</feature>
<dbReference type="PANTHER" id="PTHR42795:SF1">
    <property type="entry name" value="ALANINE DEHYDROGENASE"/>
    <property type="match status" value="1"/>
</dbReference>
<dbReference type="NCBIfam" id="TIGR00518">
    <property type="entry name" value="alaDH"/>
    <property type="match status" value="1"/>
</dbReference>
<dbReference type="PIRSF" id="PIRSF000183">
    <property type="entry name" value="Alanine_dh"/>
    <property type="match status" value="1"/>
</dbReference>
<dbReference type="Proteomes" id="UP000049855">
    <property type="component" value="Unassembled WGS sequence"/>
</dbReference>
<keyword evidence="9" id="KW-0547">Nucleotide-binding</keyword>
<accession>A0A0U1KZ39</accession>
<dbReference type="InterPro" id="IPR008141">
    <property type="entry name" value="Ala_DH"/>
</dbReference>
<name>A0A0U1KZ39_9FIRM</name>
<comment type="pathway">
    <text evidence="1">Amino-acid degradation; L-alanine degradation via dehydrogenase pathway; NH(3) and pyruvate from L-alanine: step 1/1.</text>
</comment>
<evidence type="ECO:0000256" key="1">
    <source>
        <dbReference type="ARBA" id="ARBA00005206"/>
    </source>
</evidence>
<dbReference type="InterPro" id="IPR036291">
    <property type="entry name" value="NAD(P)-bd_dom_sf"/>
</dbReference>
<protein>
    <recommendedName>
        <fullName evidence="3 6">Alanine dehydrogenase</fullName>
        <ecNumber evidence="3 6">1.4.1.1</ecNumber>
    </recommendedName>
</protein>
<dbReference type="GO" id="GO:0005886">
    <property type="term" value="C:plasma membrane"/>
    <property type="evidence" value="ECO:0007669"/>
    <property type="project" value="TreeGrafter"/>
</dbReference>
<sequence>MIIGVVKEIKNNENRVGLTPAGTETLKKAGHAVLVEQGAGVGSGFSDESYITAGAQILADKKALFDQTEMIIKVKEPLSPEYQLFHEGQILFTYLHLAPEPELTRALLEKKVTGIAYETIERNHTLPLLSPMSEVAGRMAVQVGAHCLEKPFGGKGILLGGVPGVEPAQVVIVGGGIVGTNAAKMAVGMGARVTVLDTSADRLVYLDDIFGGRVTTVMSNSYNIAGWVKKADLLIGAVLLPGEKAPKLVSEEMVTSMEPGSVIVDVAIDQGGSVETIDRVTTHSDPTYVKHGVVHYSVANMPGAVARTSTFALTNATLDYALQIANKGWKDALRADAGLAKGLNTYAGKITFKGVAEAHKLAFTPVEEVLA</sequence>
<evidence type="ECO:0000256" key="2">
    <source>
        <dbReference type="ARBA" id="ARBA00005689"/>
    </source>
</evidence>
<dbReference type="GO" id="GO:0042853">
    <property type="term" value="P:L-alanine catabolic process"/>
    <property type="evidence" value="ECO:0007669"/>
    <property type="project" value="UniProtKB-UniPathway"/>
</dbReference>
<evidence type="ECO:0000256" key="7">
    <source>
        <dbReference type="PIRSR" id="PIRSR000183-1"/>
    </source>
</evidence>
<feature type="binding site" evidence="8">
    <location>
        <position position="75"/>
    </location>
    <ligand>
        <name>substrate</name>
    </ligand>
</feature>
<dbReference type="InterPro" id="IPR007698">
    <property type="entry name" value="AlaDH/PNT_NAD(H)-bd"/>
</dbReference>
<reference evidence="13" key="1">
    <citation type="submission" date="2015-03" db="EMBL/GenBank/DDBJ databases">
        <authorList>
            <person name="Nijsse Bart"/>
        </authorList>
    </citation>
    <scope>NUCLEOTIDE SEQUENCE [LARGE SCALE GENOMIC DNA]</scope>
</reference>
<keyword evidence="5 6" id="KW-0520">NAD</keyword>
<dbReference type="PROSITE" id="PS00837">
    <property type="entry name" value="ALADH_PNT_2"/>
    <property type="match status" value="1"/>
</dbReference>
<evidence type="ECO:0000259" key="10">
    <source>
        <dbReference type="SMART" id="SM01002"/>
    </source>
</evidence>
<dbReference type="RefSeq" id="WP_021168375.1">
    <property type="nucleotide sequence ID" value="NZ_CTRP01000011.1"/>
</dbReference>
<dbReference type="Gene3D" id="3.40.50.720">
    <property type="entry name" value="NAD(P)-binding Rossmann-like Domain"/>
    <property type="match status" value="2"/>
</dbReference>
<organism evidence="12 13">
    <name type="scientific">Sporomusa ovata</name>
    <dbReference type="NCBI Taxonomy" id="2378"/>
    <lineage>
        <taxon>Bacteria</taxon>
        <taxon>Bacillati</taxon>
        <taxon>Bacillota</taxon>
        <taxon>Negativicutes</taxon>
        <taxon>Selenomonadales</taxon>
        <taxon>Sporomusaceae</taxon>
        <taxon>Sporomusa</taxon>
    </lineage>
</organism>
<dbReference type="SUPFAM" id="SSF51735">
    <property type="entry name" value="NAD(P)-binding Rossmann-fold domains"/>
    <property type="match status" value="1"/>
</dbReference>
<dbReference type="Pfam" id="PF01262">
    <property type="entry name" value="AlaDh_PNT_C"/>
    <property type="match status" value="1"/>
</dbReference>
<dbReference type="CDD" id="cd05305">
    <property type="entry name" value="L-AlaDH"/>
    <property type="match status" value="1"/>
</dbReference>
<keyword evidence="13" id="KW-1185">Reference proteome</keyword>
<dbReference type="InterPro" id="IPR007886">
    <property type="entry name" value="AlaDH/PNT_N"/>
</dbReference>
<evidence type="ECO:0000313" key="12">
    <source>
        <dbReference type="EMBL" id="CQR72681.1"/>
    </source>
</evidence>
<feature type="domain" description="Alanine dehydrogenase/pyridine nucleotide transhydrogenase N-terminal" evidence="11">
    <location>
        <begin position="4"/>
        <end position="136"/>
    </location>
</feature>
<dbReference type="SMART" id="SM01003">
    <property type="entry name" value="AlaDh_PNT_N"/>
    <property type="match status" value="1"/>
</dbReference>
<evidence type="ECO:0000256" key="8">
    <source>
        <dbReference type="PIRSR" id="PIRSR000183-2"/>
    </source>
</evidence>
<evidence type="ECO:0000259" key="11">
    <source>
        <dbReference type="SMART" id="SM01003"/>
    </source>
</evidence>
<dbReference type="FunFam" id="3.40.50.720:FF:000049">
    <property type="entry name" value="Alanine dehydrogenase"/>
    <property type="match status" value="1"/>
</dbReference>
<dbReference type="EMBL" id="CTRP01000011">
    <property type="protein sequence ID" value="CQR72681.1"/>
    <property type="molecule type" value="Genomic_DNA"/>
</dbReference>
<dbReference type="GO" id="GO:0000166">
    <property type="term" value="F:nucleotide binding"/>
    <property type="evidence" value="ECO:0007669"/>
    <property type="project" value="UniProtKB-KW"/>
</dbReference>
<dbReference type="Pfam" id="PF05222">
    <property type="entry name" value="AlaDh_PNT_N"/>
    <property type="match status" value="1"/>
</dbReference>
<dbReference type="UniPathway" id="UPA00527">
    <property type="reaction ID" value="UER00585"/>
</dbReference>
<feature type="binding site" evidence="9">
    <location>
        <position position="197"/>
    </location>
    <ligand>
        <name>NAD(+)</name>
        <dbReference type="ChEBI" id="CHEBI:57540"/>
    </ligand>
</feature>
<dbReference type="GO" id="GO:0000286">
    <property type="term" value="F:alanine dehydrogenase activity"/>
    <property type="evidence" value="ECO:0007669"/>
    <property type="project" value="UniProtKB-UniRule"/>
</dbReference>
<evidence type="ECO:0000256" key="4">
    <source>
        <dbReference type="ARBA" id="ARBA00023002"/>
    </source>
</evidence>
<dbReference type="SUPFAM" id="SSF52283">
    <property type="entry name" value="Formate/glycerate dehydrogenase catalytic domain-like"/>
    <property type="match status" value="1"/>
</dbReference>
<feature type="binding site" evidence="9">
    <location>
        <position position="279"/>
    </location>
    <ligand>
        <name>NAD(+)</name>
        <dbReference type="ChEBI" id="CHEBI:57540"/>
    </ligand>
</feature>
<feature type="binding site" evidence="9">
    <location>
        <position position="133"/>
    </location>
    <ligand>
        <name>NAD(+)</name>
        <dbReference type="ChEBI" id="CHEBI:57540"/>
    </ligand>
</feature>
<gene>
    <name evidence="12" type="ORF">SpAn4DRAFT_3141</name>
</gene>
<feature type="binding site" evidence="8">
    <location>
        <position position="15"/>
    </location>
    <ligand>
        <name>substrate</name>
    </ligand>
</feature>
<feature type="binding site" evidence="9">
    <location>
        <position position="219"/>
    </location>
    <ligand>
        <name>NAD(+)</name>
        <dbReference type="ChEBI" id="CHEBI:57540"/>
    </ligand>
</feature>
<feature type="binding site" evidence="9">
    <location>
        <begin position="298"/>
        <end position="301"/>
    </location>
    <ligand>
        <name>NAD(+)</name>
        <dbReference type="ChEBI" id="CHEBI:57540"/>
    </ligand>
</feature>
<evidence type="ECO:0000313" key="13">
    <source>
        <dbReference type="Proteomes" id="UP000049855"/>
    </source>
</evidence>
<feature type="active site" description="Proton donor/acceptor" evidence="7">
    <location>
        <position position="269"/>
    </location>
</feature>
<evidence type="ECO:0000256" key="6">
    <source>
        <dbReference type="PIRNR" id="PIRNR000183"/>
    </source>
</evidence>
<dbReference type="InterPro" id="IPR008143">
    <property type="entry name" value="Ala_DH/PNT_CS2"/>
</dbReference>
<feature type="binding site" evidence="9">
    <location>
        <begin position="266"/>
        <end position="269"/>
    </location>
    <ligand>
        <name>NAD(+)</name>
        <dbReference type="ChEBI" id="CHEBI:57540"/>
    </ligand>
</feature>
<evidence type="ECO:0000256" key="9">
    <source>
        <dbReference type="PIRSR" id="PIRSR000183-3"/>
    </source>
</evidence>
<comment type="similarity">
    <text evidence="2 6">Belongs to the AlaDH/PNT family.</text>
</comment>
<proteinExistence type="inferred from homology"/>
<feature type="binding site" evidence="9">
    <location>
        <position position="202"/>
    </location>
    <ligand>
        <name>NAD(+)</name>
        <dbReference type="ChEBI" id="CHEBI:57540"/>
    </ligand>
</feature>
<dbReference type="PANTHER" id="PTHR42795">
    <property type="entry name" value="ALANINE DEHYDROGENASE"/>
    <property type="match status" value="1"/>
</dbReference>
<keyword evidence="4 6" id="KW-0560">Oxidoreductase</keyword>
<feature type="binding site" evidence="9">
    <location>
        <begin position="238"/>
        <end position="239"/>
    </location>
    <ligand>
        <name>NAD(+)</name>
        <dbReference type="ChEBI" id="CHEBI:57540"/>
    </ligand>
</feature>
<feature type="active site" description="Proton donor/acceptor" evidence="7">
    <location>
        <position position="96"/>
    </location>
</feature>
<dbReference type="SMART" id="SM01002">
    <property type="entry name" value="AlaDh_PNT_C"/>
    <property type="match status" value="1"/>
</dbReference>